<sequence>MLPEDWERLGIKPSRMFSIAPSRGGAAICACYTKELGHHGLPEDVVTDSGRQYHNPSRLGRSRLTSYGTSSRIEPIPKPEQTSPDELEEDGLDTVGVGSDLLLRFANGGQFREAIHTLSEPLP</sequence>
<feature type="compositionally biased region" description="Acidic residues" evidence="1">
    <location>
        <begin position="83"/>
        <end position="92"/>
    </location>
</feature>
<feature type="region of interest" description="Disordered" evidence="1">
    <location>
        <begin position="40"/>
        <end position="93"/>
    </location>
</feature>
<dbReference type="AlphaFoldDB" id="A0A1A3KG01"/>
<proteinExistence type="predicted"/>
<evidence type="ECO:0000313" key="3">
    <source>
        <dbReference type="Proteomes" id="UP000093925"/>
    </source>
</evidence>
<comment type="caution">
    <text evidence="2">The sequence shown here is derived from an EMBL/GenBank/DDBJ whole genome shotgun (WGS) entry which is preliminary data.</text>
</comment>
<name>A0A1A3KG01_MYCAS</name>
<protein>
    <submittedName>
        <fullName evidence="2">Uncharacterized protein</fullName>
    </submittedName>
</protein>
<gene>
    <name evidence="2" type="ORF">A5640_18720</name>
</gene>
<organism evidence="2 3">
    <name type="scientific">Mycobacterium asiaticum</name>
    <dbReference type="NCBI Taxonomy" id="1790"/>
    <lineage>
        <taxon>Bacteria</taxon>
        <taxon>Bacillati</taxon>
        <taxon>Actinomycetota</taxon>
        <taxon>Actinomycetes</taxon>
        <taxon>Mycobacteriales</taxon>
        <taxon>Mycobacteriaceae</taxon>
        <taxon>Mycobacterium</taxon>
    </lineage>
</organism>
<evidence type="ECO:0000256" key="1">
    <source>
        <dbReference type="SAM" id="MobiDB-lite"/>
    </source>
</evidence>
<evidence type="ECO:0000313" key="2">
    <source>
        <dbReference type="EMBL" id="OBJ83338.1"/>
    </source>
</evidence>
<dbReference type="Proteomes" id="UP000093925">
    <property type="component" value="Unassembled WGS sequence"/>
</dbReference>
<accession>A0A1A3KG01</accession>
<reference evidence="2 3" key="1">
    <citation type="submission" date="2016-06" db="EMBL/GenBank/DDBJ databases">
        <authorList>
            <person name="Kjaerup R.B."/>
            <person name="Dalgaard T.S."/>
            <person name="Juul-Madsen H.R."/>
        </authorList>
    </citation>
    <scope>NUCLEOTIDE SEQUENCE [LARGE SCALE GENOMIC DNA]</scope>
    <source>
        <strain evidence="2 3">1276495.2</strain>
    </source>
</reference>
<dbReference type="EMBL" id="LZLM01000096">
    <property type="protein sequence ID" value="OBJ83338.1"/>
    <property type="molecule type" value="Genomic_DNA"/>
</dbReference>
<feature type="compositionally biased region" description="Polar residues" evidence="1">
    <location>
        <begin position="63"/>
        <end position="72"/>
    </location>
</feature>